<accession>A0A058ZC80</accession>
<name>A0A058ZC80_FONAL</name>
<keyword evidence="2" id="KW-1185">Reference proteome</keyword>
<evidence type="ECO:0000313" key="1">
    <source>
        <dbReference type="EMBL" id="KCV72015.1"/>
    </source>
</evidence>
<dbReference type="EMBL" id="KB932202">
    <property type="protein sequence ID" value="KCV72015.1"/>
    <property type="molecule type" value="Genomic_DNA"/>
</dbReference>
<dbReference type="Proteomes" id="UP000030693">
    <property type="component" value="Unassembled WGS sequence"/>
</dbReference>
<reference evidence="1" key="1">
    <citation type="submission" date="2013-04" db="EMBL/GenBank/DDBJ databases">
        <title>The Genome Sequence of Fonticula alba ATCC 38817.</title>
        <authorList>
            <consortium name="The Broad Institute Genomics Platform"/>
            <person name="Russ C."/>
            <person name="Cuomo C."/>
            <person name="Burger G."/>
            <person name="Gray M.W."/>
            <person name="Holland P.W.H."/>
            <person name="King N."/>
            <person name="Lang F.B.F."/>
            <person name="Roger A.J."/>
            <person name="Ruiz-Trillo I."/>
            <person name="Brown M."/>
            <person name="Walker B."/>
            <person name="Young S."/>
            <person name="Zeng Q."/>
            <person name="Gargeya S."/>
            <person name="Fitzgerald M."/>
            <person name="Haas B."/>
            <person name="Abouelleil A."/>
            <person name="Allen A.W."/>
            <person name="Alvarado L."/>
            <person name="Arachchi H.M."/>
            <person name="Berlin A.M."/>
            <person name="Chapman S.B."/>
            <person name="Gainer-Dewar J."/>
            <person name="Goldberg J."/>
            <person name="Griggs A."/>
            <person name="Gujja S."/>
            <person name="Hansen M."/>
            <person name="Howarth C."/>
            <person name="Imamovic A."/>
            <person name="Ireland A."/>
            <person name="Larimer J."/>
            <person name="McCowan C."/>
            <person name="Murphy C."/>
            <person name="Pearson M."/>
            <person name="Poon T.W."/>
            <person name="Priest M."/>
            <person name="Roberts A."/>
            <person name="Saif S."/>
            <person name="Shea T."/>
            <person name="Sisk P."/>
            <person name="Sykes S."/>
            <person name="Wortman J."/>
            <person name="Nusbaum C."/>
            <person name="Birren B."/>
        </authorList>
    </citation>
    <scope>NUCLEOTIDE SEQUENCE [LARGE SCALE GENOMIC DNA]</scope>
    <source>
        <strain evidence="1">ATCC 38817</strain>
    </source>
</reference>
<protein>
    <submittedName>
        <fullName evidence="1">Uncharacterized protein</fullName>
    </submittedName>
</protein>
<proteinExistence type="predicted"/>
<sequence>MASPPLQPSAAVRLPPDLMRDLEAEDPELRSVAQTHAAVHQEVLNLILASGKLEGEIESLNAQLLDAKADAPAYSEALTRLLLSLDRADAEDLRISDVAPVQAGVAKG</sequence>
<evidence type="ECO:0000313" key="2">
    <source>
        <dbReference type="Proteomes" id="UP000030693"/>
    </source>
</evidence>
<organism evidence="1">
    <name type="scientific">Fonticula alba</name>
    <name type="common">Slime mold</name>
    <dbReference type="NCBI Taxonomy" id="691883"/>
    <lineage>
        <taxon>Eukaryota</taxon>
        <taxon>Rotosphaerida</taxon>
        <taxon>Fonticulaceae</taxon>
        <taxon>Fonticula</taxon>
    </lineage>
</organism>
<dbReference type="GeneID" id="20526147"/>
<dbReference type="RefSeq" id="XP_009493593.1">
    <property type="nucleotide sequence ID" value="XM_009495318.1"/>
</dbReference>
<dbReference type="AlphaFoldDB" id="A0A058ZC80"/>
<gene>
    <name evidence="1" type="ORF">H696_01422</name>
</gene>